<evidence type="ECO:0000313" key="1">
    <source>
        <dbReference type="EMBL" id="MEX3937154.1"/>
    </source>
</evidence>
<proteinExistence type="predicted"/>
<accession>A0ACC6UC77</accession>
<dbReference type="EMBL" id="JBFRCH010000045">
    <property type="protein sequence ID" value="MEX3937154.1"/>
    <property type="molecule type" value="Genomic_DNA"/>
</dbReference>
<organism evidence="1 2">
    <name type="scientific">Paraburkholderia phymatum</name>
    <dbReference type="NCBI Taxonomy" id="148447"/>
    <lineage>
        <taxon>Bacteria</taxon>
        <taxon>Pseudomonadati</taxon>
        <taxon>Pseudomonadota</taxon>
        <taxon>Betaproteobacteria</taxon>
        <taxon>Burkholderiales</taxon>
        <taxon>Burkholderiaceae</taxon>
        <taxon>Paraburkholderia</taxon>
    </lineage>
</organism>
<gene>
    <name evidence="1" type="ORF">AB4Y32_36370</name>
</gene>
<protein>
    <submittedName>
        <fullName evidence="1">2Fe-2S iron-sulfur cluster-binding protein</fullName>
    </submittedName>
</protein>
<sequence>MLAPMLLTLRVAAIDAPTSLIKTFTLEAADGALLPGFEPGAHLQVEIPSATGGGGGAPQWRSYSLIHMDTRADPRDGVRAYRLGIRREDGGRGGSRHMHALEAGATLNVRAPVNHVPLAAPPRVLLIAGGIGITPIVSMAASLVAQRRDYELHFSARTRDALPFVDELRALAGERLVLHADDDPVTRLSVDALLDDAQVNQPIYVCGPAGMIDAVLDAARKRGWHECDLHYELFSEAAPQEGDAAFEVELRSSGERLTVPADKSLLDTLIEHGADVMYDCRSGYCGLCSTRVCSGDIEHRDTYLSDADKAGGKVMQVCVSRCKGGRLVLDI</sequence>
<reference evidence="1" key="1">
    <citation type="submission" date="2024-07" db="EMBL/GenBank/DDBJ databases">
        <title>A survey of Mimosa microsymbionts across Brazilian biomes reveals a high diversity of Paraburkholderia nodulating endemic species, but also that Cupriavidus is common as a symbiont of widespread species.</title>
        <authorList>
            <person name="Rouws L."/>
            <person name="Barauna A."/>
            <person name="Beukes C."/>
            <person name="Rouws J.R.C."/>
            <person name="De Faria S.M."/>
            <person name="Gross E."/>
            <person name="Bueno Dos Reis Junior F."/>
            <person name="Simon M.F."/>
            <person name="Maluk M."/>
            <person name="Odee D.W."/>
            <person name="Kenicer G."/>
            <person name="Young J.P.W."/>
            <person name="Reis V.M."/>
            <person name="Zilli J."/>
            <person name="James E.K."/>
        </authorList>
    </citation>
    <scope>NUCLEOTIDE SEQUENCE</scope>
    <source>
        <strain evidence="1">EG181B</strain>
    </source>
</reference>
<evidence type="ECO:0000313" key="2">
    <source>
        <dbReference type="Proteomes" id="UP001558850"/>
    </source>
</evidence>
<keyword evidence="2" id="KW-1185">Reference proteome</keyword>
<name>A0ACC6UC77_9BURK</name>
<comment type="caution">
    <text evidence="1">The sequence shown here is derived from an EMBL/GenBank/DDBJ whole genome shotgun (WGS) entry which is preliminary data.</text>
</comment>
<dbReference type="Proteomes" id="UP001558850">
    <property type="component" value="Unassembled WGS sequence"/>
</dbReference>